<comment type="subcellular location">
    <subcellularLocation>
        <location evidence="1">Cell membrane</location>
        <topology evidence="1">Multi-pass membrane protein</topology>
    </subcellularLocation>
</comment>
<dbReference type="SUPFAM" id="SSF50182">
    <property type="entry name" value="Sm-like ribonucleoproteins"/>
    <property type="match status" value="1"/>
</dbReference>
<proteinExistence type="inferred from homology"/>
<keyword evidence="3" id="KW-1003">Cell membrane</keyword>
<dbReference type="PANTHER" id="PTHR43634:SF2">
    <property type="entry name" value="LOW CONDUCTANCE MECHANOSENSITIVE CHANNEL YNAI"/>
    <property type="match status" value="1"/>
</dbReference>
<dbReference type="STRING" id="1317117.ATO7_12588"/>
<dbReference type="InterPro" id="IPR010920">
    <property type="entry name" value="LSM_dom_sf"/>
</dbReference>
<feature type="domain" description="Mechanosensitive ion channel MscS" evidence="8">
    <location>
        <begin position="180"/>
        <end position="249"/>
    </location>
</feature>
<evidence type="ECO:0000259" key="8">
    <source>
        <dbReference type="Pfam" id="PF00924"/>
    </source>
</evidence>
<comment type="caution">
    <text evidence="11">The sequence shown here is derived from an EMBL/GenBank/DDBJ whole genome shotgun (WGS) entry which is preliminary data.</text>
</comment>
<dbReference type="Proteomes" id="UP000192342">
    <property type="component" value="Unassembled WGS sequence"/>
</dbReference>
<evidence type="ECO:0000256" key="4">
    <source>
        <dbReference type="ARBA" id="ARBA00022692"/>
    </source>
</evidence>
<dbReference type="RefSeq" id="WP_206044920.1">
    <property type="nucleotide sequence ID" value="NZ_AQQV01000003.1"/>
</dbReference>
<dbReference type="InterPro" id="IPR023408">
    <property type="entry name" value="MscS_beta-dom_sf"/>
</dbReference>
<accession>A0A1Y1SC51</accession>
<dbReference type="GO" id="GO:0005886">
    <property type="term" value="C:plasma membrane"/>
    <property type="evidence" value="ECO:0007669"/>
    <property type="project" value="UniProtKB-SubCell"/>
</dbReference>
<dbReference type="Pfam" id="PF21088">
    <property type="entry name" value="MS_channel_1st"/>
    <property type="match status" value="1"/>
</dbReference>
<dbReference type="InterPro" id="IPR045042">
    <property type="entry name" value="YnaI-like"/>
</dbReference>
<dbReference type="PANTHER" id="PTHR43634">
    <property type="entry name" value="OW CONDUCTANCE MECHANOSENSITIVE CHANNEL"/>
    <property type="match status" value="1"/>
</dbReference>
<keyword evidence="6 7" id="KW-0472">Membrane</keyword>
<evidence type="ECO:0000256" key="3">
    <source>
        <dbReference type="ARBA" id="ARBA00022475"/>
    </source>
</evidence>
<dbReference type="InterPro" id="IPR006686">
    <property type="entry name" value="MscS_channel_CS"/>
</dbReference>
<dbReference type="Gene3D" id="1.10.287.1260">
    <property type="match status" value="1"/>
</dbReference>
<evidence type="ECO:0000256" key="2">
    <source>
        <dbReference type="ARBA" id="ARBA00008017"/>
    </source>
</evidence>
<protein>
    <submittedName>
        <fullName evidence="11">Small-conductance mechanosensitive channel</fullName>
    </submittedName>
</protein>
<evidence type="ECO:0000256" key="5">
    <source>
        <dbReference type="ARBA" id="ARBA00022989"/>
    </source>
</evidence>
<dbReference type="EMBL" id="AQQV01000003">
    <property type="protein sequence ID" value="ORE86133.1"/>
    <property type="molecule type" value="Genomic_DNA"/>
</dbReference>
<keyword evidence="12" id="KW-1185">Reference proteome</keyword>
<evidence type="ECO:0000259" key="9">
    <source>
        <dbReference type="Pfam" id="PF21082"/>
    </source>
</evidence>
<dbReference type="Pfam" id="PF21082">
    <property type="entry name" value="MS_channel_3rd"/>
    <property type="match status" value="1"/>
</dbReference>
<dbReference type="InterPro" id="IPR011014">
    <property type="entry name" value="MscS_channel_TM-2"/>
</dbReference>
<dbReference type="InterPro" id="IPR011066">
    <property type="entry name" value="MscS_channel_C_sf"/>
</dbReference>
<name>A0A1Y1SC51_9GAMM</name>
<evidence type="ECO:0000313" key="11">
    <source>
        <dbReference type="EMBL" id="ORE86133.1"/>
    </source>
</evidence>
<evidence type="ECO:0000256" key="7">
    <source>
        <dbReference type="SAM" id="Phobius"/>
    </source>
</evidence>
<dbReference type="InterPro" id="IPR049278">
    <property type="entry name" value="MS_channel_C"/>
</dbReference>
<evidence type="ECO:0000256" key="6">
    <source>
        <dbReference type="ARBA" id="ARBA00023136"/>
    </source>
</evidence>
<dbReference type="Gene3D" id="2.30.30.60">
    <property type="match status" value="1"/>
</dbReference>
<feature type="transmembrane region" description="Helical" evidence="7">
    <location>
        <begin position="158"/>
        <end position="178"/>
    </location>
</feature>
<reference evidence="11 12" key="1">
    <citation type="submission" date="2013-04" db="EMBL/GenBank/DDBJ databases">
        <title>Oceanococcus atlanticus 22II-S10r2 Genome Sequencing.</title>
        <authorList>
            <person name="Lai Q."/>
            <person name="Li G."/>
            <person name="Shao Z."/>
        </authorList>
    </citation>
    <scope>NUCLEOTIDE SEQUENCE [LARGE SCALE GENOMIC DNA]</scope>
    <source>
        <strain evidence="11 12">22II-S10r2</strain>
    </source>
</reference>
<keyword evidence="4 7" id="KW-0812">Transmembrane</keyword>
<evidence type="ECO:0000256" key="1">
    <source>
        <dbReference type="ARBA" id="ARBA00004651"/>
    </source>
</evidence>
<gene>
    <name evidence="11" type="ORF">ATO7_12588</name>
</gene>
<dbReference type="GO" id="GO:0008381">
    <property type="term" value="F:mechanosensitive monoatomic ion channel activity"/>
    <property type="evidence" value="ECO:0007669"/>
    <property type="project" value="UniProtKB-ARBA"/>
</dbReference>
<sequence length="362" mass="40952">MIQDIIEFYQTSHWIYRVFTVVFIVVTINLLVRLVLVRLHKKVRDSETIWDDALYDAINPPLRFLIWIIGIGIAADLVEPLSDDTIFAYIDPARRVAVIGTFAWFLVRLIKKVESAVLIRAQMRGETIDRTTVEAMAKLIRLSVIITGVLVVLQTLGFSISGVLAFGGIGGIAVGFAAKDMLANLFGGLTVYMDRPFSVGDWIRSPTVDIEGTVENIGWRSTRIRRFDKRPIYVPNSLFTSIVVENPSRMTNRRINETIGIRYADATRMNKIVEDVRAYLKGHDAIDQNQTIIANFNAYGASSLDFFIYCLTKTTNWVEYHEVKHAVLMDVHDIVTRHGAEFAFPTRTLHMIPENPEAASNE</sequence>
<dbReference type="AlphaFoldDB" id="A0A1Y1SC51"/>
<dbReference type="Pfam" id="PF00924">
    <property type="entry name" value="MS_channel_2nd"/>
    <property type="match status" value="1"/>
</dbReference>
<comment type="similarity">
    <text evidence="2">Belongs to the MscS (TC 1.A.23) family.</text>
</comment>
<feature type="transmembrane region" description="Helical" evidence="7">
    <location>
        <begin position="14"/>
        <end position="36"/>
    </location>
</feature>
<feature type="domain" description="Mechanosensitive ion channel transmembrane helices 2/3" evidence="10">
    <location>
        <begin position="138"/>
        <end position="179"/>
    </location>
</feature>
<feature type="domain" description="Mechanosensitive ion channel MscS C-terminal" evidence="9">
    <location>
        <begin position="258"/>
        <end position="342"/>
    </location>
</feature>
<evidence type="ECO:0000313" key="12">
    <source>
        <dbReference type="Proteomes" id="UP000192342"/>
    </source>
</evidence>
<dbReference type="SUPFAM" id="SSF82861">
    <property type="entry name" value="Mechanosensitive channel protein MscS (YggB), transmembrane region"/>
    <property type="match status" value="1"/>
</dbReference>
<dbReference type="PROSITE" id="PS01246">
    <property type="entry name" value="UPF0003"/>
    <property type="match status" value="1"/>
</dbReference>
<dbReference type="SUPFAM" id="SSF82689">
    <property type="entry name" value="Mechanosensitive channel protein MscS (YggB), C-terminal domain"/>
    <property type="match status" value="1"/>
</dbReference>
<evidence type="ECO:0000259" key="10">
    <source>
        <dbReference type="Pfam" id="PF21088"/>
    </source>
</evidence>
<dbReference type="InterPro" id="IPR049142">
    <property type="entry name" value="MS_channel_1st"/>
</dbReference>
<dbReference type="Gene3D" id="3.30.70.100">
    <property type="match status" value="1"/>
</dbReference>
<dbReference type="InterPro" id="IPR006685">
    <property type="entry name" value="MscS_channel_2nd"/>
</dbReference>
<organism evidence="11 12">
    <name type="scientific">Oceanococcus atlanticus</name>
    <dbReference type="NCBI Taxonomy" id="1317117"/>
    <lineage>
        <taxon>Bacteria</taxon>
        <taxon>Pseudomonadati</taxon>
        <taxon>Pseudomonadota</taxon>
        <taxon>Gammaproteobacteria</taxon>
        <taxon>Chromatiales</taxon>
        <taxon>Oceanococcaceae</taxon>
        <taxon>Oceanococcus</taxon>
    </lineage>
</organism>
<keyword evidence="5 7" id="KW-1133">Transmembrane helix</keyword>